<dbReference type="AlphaFoldDB" id="A0A699X1A1"/>
<comment type="caution">
    <text evidence="1">The sequence shown here is derived from an EMBL/GenBank/DDBJ whole genome shotgun (WGS) entry which is preliminary data.</text>
</comment>
<protein>
    <submittedName>
        <fullName evidence="1">Uncharacterized protein</fullName>
    </submittedName>
</protein>
<feature type="non-terminal residue" evidence="1">
    <location>
        <position position="73"/>
    </location>
</feature>
<evidence type="ECO:0000313" key="1">
    <source>
        <dbReference type="EMBL" id="GFD53269.1"/>
    </source>
</evidence>
<gene>
    <name evidence="1" type="ORF">Tci_925238</name>
</gene>
<organism evidence="1">
    <name type="scientific">Tanacetum cinerariifolium</name>
    <name type="common">Dalmatian daisy</name>
    <name type="synonym">Chrysanthemum cinerariifolium</name>
    <dbReference type="NCBI Taxonomy" id="118510"/>
    <lineage>
        <taxon>Eukaryota</taxon>
        <taxon>Viridiplantae</taxon>
        <taxon>Streptophyta</taxon>
        <taxon>Embryophyta</taxon>
        <taxon>Tracheophyta</taxon>
        <taxon>Spermatophyta</taxon>
        <taxon>Magnoliopsida</taxon>
        <taxon>eudicotyledons</taxon>
        <taxon>Gunneridae</taxon>
        <taxon>Pentapetalae</taxon>
        <taxon>asterids</taxon>
        <taxon>campanulids</taxon>
        <taxon>Asterales</taxon>
        <taxon>Asteraceae</taxon>
        <taxon>Asteroideae</taxon>
        <taxon>Anthemideae</taxon>
        <taxon>Anthemidinae</taxon>
        <taxon>Tanacetum</taxon>
    </lineage>
</organism>
<dbReference type="EMBL" id="BKCJ011792265">
    <property type="protein sequence ID" value="GFD53269.1"/>
    <property type="molecule type" value="Genomic_DNA"/>
</dbReference>
<sequence length="73" mass="8426">MMMLFLENSTLDKPIVEQIRIRVRDQLRTTWQGNRVDRAFMQGLYDSYPTELIGKFDTAERLAAVMTSASGIQ</sequence>
<reference evidence="1" key="1">
    <citation type="journal article" date="2019" name="Sci. Rep.">
        <title>Draft genome of Tanacetum cinerariifolium, the natural source of mosquito coil.</title>
        <authorList>
            <person name="Yamashiro T."/>
            <person name="Shiraishi A."/>
            <person name="Satake H."/>
            <person name="Nakayama K."/>
        </authorList>
    </citation>
    <scope>NUCLEOTIDE SEQUENCE</scope>
</reference>
<accession>A0A699X1A1</accession>
<name>A0A699X1A1_TANCI</name>
<proteinExistence type="predicted"/>